<dbReference type="GO" id="GO:0002376">
    <property type="term" value="P:immune system process"/>
    <property type="evidence" value="ECO:0007669"/>
    <property type="project" value="UniProtKB-KW"/>
</dbReference>
<feature type="compositionally biased region" description="Basic and acidic residues" evidence="8">
    <location>
        <begin position="299"/>
        <end position="310"/>
    </location>
</feature>
<gene>
    <name evidence="10" type="ORF">BOX15_Mlig011120g1</name>
</gene>
<feature type="compositionally biased region" description="Basic and acidic residues" evidence="8">
    <location>
        <begin position="207"/>
        <end position="250"/>
    </location>
</feature>
<dbReference type="InterPro" id="IPR003593">
    <property type="entry name" value="AAA+_ATPase"/>
</dbReference>
<evidence type="ECO:0000256" key="2">
    <source>
        <dbReference type="ARBA" id="ARBA00022490"/>
    </source>
</evidence>
<dbReference type="SMART" id="SM00382">
    <property type="entry name" value="AAA"/>
    <property type="match status" value="2"/>
</dbReference>
<dbReference type="GO" id="GO:0016887">
    <property type="term" value="F:ATP hydrolysis activity"/>
    <property type="evidence" value="ECO:0007669"/>
    <property type="project" value="InterPro"/>
</dbReference>
<evidence type="ECO:0000256" key="5">
    <source>
        <dbReference type="ARBA" id="ARBA00022833"/>
    </source>
</evidence>
<dbReference type="Pfam" id="PF20173">
    <property type="entry name" value="ZnF_RZ-type"/>
    <property type="match status" value="1"/>
</dbReference>
<feature type="compositionally biased region" description="Basic and acidic residues" evidence="8">
    <location>
        <begin position="4504"/>
        <end position="4520"/>
    </location>
</feature>
<dbReference type="GO" id="GO:0008270">
    <property type="term" value="F:zinc ion binding"/>
    <property type="evidence" value="ECO:0007669"/>
    <property type="project" value="UniProtKB-KW"/>
</dbReference>
<dbReference type="STRING" id="282301.A0A267EH60"/>
<dbReference type="InterPro" id="IPR031248">
    <property type="entry name" value="RNF213"/>
</dbReference>
<feature type="compositionally biased region" description="Acidic residues" evidence="8">
    <location>
        <begin position="3973"/>
        <end position="3992"/>
    </location>
</feature>
<evidence type="ECO:0000259" key="9">
    <source>
        <dbReference type="PROSITE" id="PS51981"/>
    </source>
</evidence>
<evidence type="ECO:0000313" key="10">
    <source>
        <dbReference type="EMBL" id="PAA60863.1"/>
    </source>
</evidence>
<dbReference type="GO" id="GO:0005524">
    <property type="term" value="F:ATP binding"/>
    <property type="evidence" value="ECO:0007669"/>
    <property type="project" value="InterPro"/>
</dbReference>
<proteinExistence type="predicted"/>
<keyword evidence="4" id="KW-0863">Zinc-finger</keyword>
<dbReference type="InterPro" id="IPR011704">
    <property type="entry name" value="ATPase_dyneun-rel_AAA"/>
</dbReference>
<keyword evidence="7" id="KW-0175">Coiled coil</keyword>
<keyword evidence="2" id="KW-0963">Cytoplasm</keyword>
<evidence type="ECO:0000256" key="1">
    <source>
        <dbReference type="ARBA" id="ARBA00004496"/>
    </source>
</evidence>
<dbReference type="GO" id="GO:0005737">
    <property type="term" value="C:cytoplasm"/>
    <property type="evidence" value="ECO:0007669"/>
    <property type="project" value="UniProtKB-SubCell"/>
</dbReference>
<evidence type="ECO:0000256" key="8">
    <source>
        <dbReference type="SAM" id="MobiDB-lite"/>
    </source>
</evidence>
<reference evidence="10 11" key="1">
    <citation type="submission" date="2017-06" db="EMBL/GenBank/DDBJ databases">
        <title>A platform for efficient transgenesis in Macrostomum lignano, a flatworm model organism for stem cell research.</title>
        <authorList>
            <person name="Berezikov E."/>
        </authorList>
    </citation>
    <scope>NUCLEOTIDE SEQUENCE [LARGE SCALE GENOMIC DNA]</scope>
    <source>
        <strain evidence="10">DV1</strain>
        <tissue evidence="10">Whole organism</tissue>
    </source>
</reference>
<accession>A0A267EH60</accession>
<keyword evidence="11" id="KW-1185">Reference proteome</keyword>
<dbReference type="InterPro" id="IPR001841">
    <property type="entry name" value="Znf_RING"/>
</dbReference>
<feature type="domain" description="RZ-type" evidence="9">
    <location>
        <begin position="4434"/>
        <end position="4511"/>
    </location>
</feature>
<organism evidence="10 11">
    <name type="scientific">Macrostomum lignano</name>
    <dbReference type="NCBI Taxonomy" id="282301"/>
    <lineage>
        <taxon>Eukaryota</taxon>
        <taxon>Metazoa</taxon>
        <taxon>Spiralia</taxon>
        <taxon>Lophotrochozoa</taxon>
        <taxon>Platyhelminthes</taxon>
        <taxon>Rhabditophora</taxon>
        <taxon>Macrostomorpha</taxon>
        <taxon>Macrostomida</taxon>
        <taxon>Macrostomidae</taxon>
        <taxon>Macrostomum</taxon>
    </lineage>
</organism>
<feature type="compositionally biased region" description="Basic and acidic residues" evidence="8">
    <location>
        <begin position="257"/>
        <end position="270"/>
    </location>
</feature>
<dbReference type="GO" id="GO:0004842">
    <property type="term" value="F:ubiquitin-protein transferase activity"/>
    <property type="evidence" value="ECO:0007669"/>
    <property type="project" value="InterPro"/>
</dbReference>
<dbReference type="InterPro" id="IPR046439">
    <property type="entry name" value="ZF_RZ_dom"/>
</dbReference>
<evidence type="ECO:0000313" key="11">
    <source>
        <dbReference type="Proteomes" id="UP000215902"/>
    </source>
</evidence>
<evidence type="ECO:0000256" key="7">
    <source>
        <dbReference type="SAM" id="Coils"/>
    </source>
</evidence>
<dbReference type="SMART" id="SM00184">
    <property type="entry name" value="RING"/>
    <property type="match status" value="1"/>
</dbReference>
<keyword evidence="6" id="KW-0391">Immunity</keyword>
<keyword evidence="5" id="KW-0862">Zinc</keyword>
<comment type="subcellular location">
    <subcellularLocation>
        <location evidence="1">Cytoplasm</location>
    </subcellularLocation>
</comment>
<dbReference type="PANTHER" id="PTHR22605">
    <property type="entry name" value="RZ-TYPE DOMAIN-CONTAINING PROTEIN"/>
    <property type="match status" value="1"/>
</dbReference>
<keyword evidence="3" id="KW-0479">Metal-binding</keyword>
<feature type="coiled-coil region" evidence="7">
    <location>
        <begin position="1281"/>
        <end position="1324"/>
    </location>
</feature>
<evidence type="ECO:0000256" key="3">
    <source>
        <dbReference type="ARBA" id="ARBA00022723"/>
    </source>
</evidence>
<dbReference type="Proteomes" id="UP000215902">
    <property type="component" value="Unassembled WGS sequence"/>
</dbReference>
<feature type="region of interest" description="Disordered" evidence="8">
    <location>
        <begin position="4492"/>
        <end position="4520"/>
    </location>
</feature>
<dbReference type="SUPFAM" id="SSF52540">
    <property type="entry name" value="P-loop containing nucleoside triphosphate hydrolases"/>
    <property type="match status" value="1"/>
</dbReference>
<evidence type="ECO:0000256" key="4">
    <source>
        <dbReference type="ARBA" id="ARBA00022771"/>
    </source>
</evidence>
<evidence type="ECO:0000256" key="6">
    <source>
        <dbReference type="ARBA" id="ARBA00022859"/>
    </source>
</evidence>
<feature type="region of interest" description="Disordered" evidence="8">
    <location>
        <begin position="190"/>
        <end position="365"/>
    </location>
</feature>
<name>A0A267EH60_9PLAT</name>
<dbReference type="Pfam" id="PF07728">
    <property type="entry name" value="AAA_5"/>
    <property type="match status" value="1"/>
</dbReference>
<dbReference type="PANTHER" id="PTHR22605:SF16">
    <property type="entry name" value="E3 UBIQUITIN-PROTEIN LIGASE RNF213"/>
    <property type="match status" value="1"/>
</dbReference>
<dbReference type="PROSITE" id="PS51981">
    <property type="entry name" value="ZF_RZ"/>
    <property type="match status" value="1"/>
</dbReference>
<sequence>MSSQQQVTKTCLRCQNSCIAAWAKFCGKCRCTDEFPIECQVCGGGAKIKACQHSPFESWRKVCSAADCNEQIKIDDKYCCVCGARCNFCVDLPVSTGAVCTSLPASASGDGFSSHAHSIASKRSLDSTNSSQSPDKFEVSTIKKLRAEEVVNRAHGGIDPTIPRSLEQSADVSIDVGNSQLSESLEEFFENHSARSDAEMNQSAPSDAEKNQDPPSDAEKNQDPPSDAEKNQDPPSDAEKNQDPPSDAEKNQAAPSDAEKNQDPPSDAEKNQAAPSDAEKNDGGNEQSTVPKKTLTNDNHSDSGKSDSRKRSSRSGADDSQLASKSDNGSSPASPKRSRSATRCSAAPTIPDNERSRGQGTDLSQDQRSFADVARGTGQRQPQQLSYEEHVNKLTSNSADLIPIRFVFIVWYNDLQVGLGQLALEYFLPESYHSGIVTNFTLEPIDNSKALLHTEILLPRELVLNGRVTYRYWLMGSRVATRQNGSDTPEQLPASLYNSGWRRIFSLQTDSIVQIDGHVWFFRPSDFHYLTFYENVMTSSVPMCFKFYFSQLSSTQQRLDAFNCLVKSANLYFSSQPDPKYLILIKAVRYLLQQYHPINRDLSPEQQWQQWTKNLELLHFATVAKAAPFFHGPHSFKLEEISALLDRILPPETPCDSMLSGLAQLPKDLPESAKAWYSGMISSDSEFKPEYLLLLPAYHILQYGEELHSSDRIPLRQAFLDLLKSRGSASLFDWCGLTKEFDRLMKNCGPRMNNSVELVKQRLMRYRRVDPLIPRCYAAFMDLRLFDTDLEPSDWLPASNKLALIGYNLAQPPPGTIKFGFEASLPDKHSAFCNFYNTLTAQLQSGAFPQPELELCLELHCQTFKIFCSCVSDKGRNPLSKHSKRPADTISCLLAAVNLTIVLCSATSDGVEAAGGASGVPVVEQLSLLEKQVFRSEDKGDPRTIELLSQVFATLQDCKPSLAKPCYSALDSFVSCLLFKTDLDGVIALMEGKKLQNERLKESVSSVAVDKITHESSSKGNLLSRLFSRLFSSSNEPLRKIGRILLAQFNLEEPGPNAVLKFSLTWKLCAQITCHEDYKKLKSKMEPEFASLLKRCLSAVRQTLKELCQGPQATPMDTAKLLIGKQAELLDYHRELDKQKRLKGVKAKDSQLRAALETFKQQICVIDSGVEELRHFSELCADKLEPKYYDIAAVRKPLAALQRMRIGDLTVQQAGERWALQLVAFGIDEKHRSLLANIRKSGFFSRSASFAELLRSRVRSRYCGLDDRLEAEEVAIEEIVLEETEQAAEETAAEEQCLDANAVLDTIQVAVAEWKRQVKRLKDEDMTVDAAKRFLGEEIFQDAKKLEAELATAGLIKREVDSLRRKINFIRSKTKNDRLCAALCTIYQNYSIDMDDKLKDLTEVEATADTLKFKDIRVSKLEANELLKDMLREPMLLEVLEAFGKAHELVKWTRQHLKKDDLKTFFDLAMIYTGDAGAMEQAKIECFYQAVVGFEPLIYDLLSCDGQVTLQQIQQNSQRVLKPCQACAKACQPGAKDCQNCLLVQHLLDSSDRVDWLQEVNSSKGTVERSTVSRVKAVATAGKLRVRARDPTEFELEIDGRTLALEDVQDLQSKLMLIIGQSDADQAMFNSFIELTNLFARLVSLCDGLGSDCCPLFENLTVEALLKPGSVDNLTLKLSQRLRPRSDRFTVADPINGIRQAVEFLLTCREEWQQRVAAERRQHPVLNLFGARQLRFLQTHLAEELLEQDRPCPSLLHLLRFAVPNATAEEAVTTLQAVLGASTDSAIESPCASPCESAPSYAAGVAEVLTPVWRRFLDGTGGQLASFRSLSFSQLAQFLDNLEAPRMSPSLAPTPLSMLPLPGLTAVSMPEGQQLLTCLDAFRLAFNRLPLPAEVLCCSRRTEREELRLFLDRALSPSAAGRPDRLFVLLWAERLPYELSCCAESHLTQLLNQFSSGASSSSRLLAVLTEAGRRSGGPLCAALGHFVQDAVRVPSEREVVAWACGQLGGAESAAQVTLVTSARPGMGKSLRCQRLAGPAKPRIFSWHAATFEPNRLYEFLCSADATDSEAAVTRRVFHLDIAREVREDLDEALAQLLLLGALRSSKGFVWRRSPRDVFLLEHSPLRLGALQTIRFLPTVRCVTPAETLGRMRAGAASGSDGCFWDELSLADDWIQRPARHLLRQVNAAPVTAVAALETLTGNCGLRDPSWLELATFCRFLDRQLRDFEESDFCSAAAQEDLPGFRQFVVDSMLLMAKDFATRSLRIADESASAGTGRAAQEEDAGPERIEQFALRRHWEDEDHPYLFFNHDCTFSFVGFSVDAAGNLIGVATGQVLRRGVMTQALVQALVRNRAPLSDNFENRSRTDKLDCLRRILGSENTADPDPSYELTADNARKMLAVYMRFRCNLPVVVMGETGCGKTRLVRFLARLMLPQSAEGVDNMLVLKVHGGTTERAIEDAVRRAERLARKNSRLVPGLFTILFFDEVNSTNAVGLIKEVMCDRRLHGHPVDPDGCLRFVAACNPYRRHTDEMIDRLESSGLGYRVRKEETADRFGDLPMRHLVYRVRPMPLSLVSLLWDFGSLSSEAESQYALRMLKSGLPAEARPHADAVADAVCESQRFMRGFSDESRFVSLREVDKALRVMNWAFGYRRLHAAHREPTVNKITCALIVAMSVCYLSRLSAAFKEDYIKLLAKLLRRHTCFDNLSPLQIEELLKRCQEVFISNEVPLPPGISKNGALRENVFMMVVCISLRLPLFLVGKPGSSKSLAKTIVRSRMLGRNSASDAYKELPNTHMLAFQCSPWSTSDGIIQTFQQCAMLQRGKPQDEFVAVVVLEEVGLAEDSPDMPLKSLHPLLEDGCIEEAGPADEDSEESLPPECRKVAFVGISNWALDPAKMNRGLYVQRDVPDRNELVATARGICRDGKSEDWDRLAEFYLGIHKTAIDRVGREFFGLRDFFSLVKDSRRSATAPDAADGAAVTLRCATKNFGGLEEVDPVKEFLRLNGGQPDDAHRGLAKLVLDAALETRDPEERYLLLVTQNLAGFKALLRRPGGRQSTVIFGSSFPHDQLYTKVCRDINKIKLAMERGETVVLMNMDSLYESLYDVLNQYYETCGGQRYVDLGLGTHRLKCKIHENFRIVVVADRDTVMDRFPIPLINRMEKHRLCLDSLLNSKQKQLCEAIVSYLKAELLQGQATLSDVLIGYHDDSVAALLLELWPQQSADASGICETVIDEAKLRLRVVQRLMLTASPDCYFRLAQDSPLLETAIDPESAAFRPGQRLAQRLRSALRAWPRHRLLQVTSFDQLMSEAESQQLAADCPELGGLISVNLSSFETEGQFSDFLRAFVGGARAERTLLLQLDAAHAAASAGLVASAKHCIEGVALPASGVAGAAEPLHSGDRRVLLCLRLHRSRANPFRGFESGAWLSMHVDSSAATAALHVQGLAPAPVSAIAKQLASGQATADLPVTFDLGHLVHASVFAALAQLGGAGSSAAVDRCSQRFSIFVGAFHEDPDFRALVLEFLWRGLAFVEESCSYLAYDDCSLWLRHEAARLESVLESGTFAESAWRVLCRKATPVLAAFLSLADRHHGLDALSSGPGWRRNLWLRLARLLLTPAEGFSASTAACEALTRFAQPNAGSVAAAADEPACQLPFAAEVVSSLRKLRQALADANLGYSGGWPSQLMSEFPGTPIGAALDDCGGSGDVAAALAGDLLLLSRASILNGDAGADVHRLVADLLERQARTDATADASSESEQPARLAAAVWAASVEWRDCLRLSAALMARADGLAASLTEAADGVRRCADLPLAALEHFQLGFSRAGMVAALTNPGHRSAWCRQVRDCGPAVENLLAKVVQLAQEAAAEARAAWQRVQCVQLFLDTVSLPFDAESSVPEGLIQPVRLWNSFLANPHASFKTVTAIRLIEAFLTQTDADIASSLTCCVCDESDEGDEGSPAHLLLACGHRLCRDCSGLPDESESDEDVELANDDADDEQAAEQDGRNSDEAEDAEEPDGSPAGASARLRCPVCQESGVAAAAPAGASFGVRAEFRARCNTFMMETVGRLTFGGGPEPPSPELCRHLVAYVTACDAGGPSETKEFAFFTQNRDPSPVFRSFILQQLLRYSRDSVQQQLTEHLASARNILGQAAAVDLARIVCHCLEDLHMAKLAKQMRPDLRLKLALSHLQTGLADQPQPDYLDGLSSLATGRAALTALADALAEDEQRLASENPDRPTTVARSHLKSCRPARVFLLRSLASRLGGGGAVRLLRQHRWLAEVFGDELEGGAAGQDNHGGASQPELLLCHSEEFRIAREAVWQLVLGMGNQQFSCNQRMQSLAAASVVHQLQAMEPRPASLGDVEPQIFVSQLLPDALSSQLGRQLLELLELQVPGQRPEVQHQLRSLLLHAAYLAAVAQPGRSSLLDFFRQLPAKASSWFLPGMPHDLMFEAVQAIRARPAEGENPTLYLCPRGHPYIITECGRPWTRGRCNVCQQQIGGAGHDADPGNQVQLDRPDQSQRGFLEDPSDRGGWRSLPAGCVAALRLLQGLFLISSTAYRGSSNPEQLGRDLVRLARQLGRSTEAASQLVHILLARLATHTDGGDDWRDLGEQAGRQRLEQRLMSSHVMMQGQLETEAEAPLAEATRLLAADSVGVVNSLLSVACGAATEDCGLWSWREPLTVARAAAQCPEGGLVRAAQEADRALLHLPRLPGLVRLSEQLAADPDVVADAVKMDQRKRQSAGGRLQPHQPLFLTRLAKQRPEMAEQISHLQAAWHDLRPLLLSELDGLDPRLAETPDRQLPAWAALPRPGGLLQGLLRILCDAQNRLLEACQDLLPDSAADAAVFAVDAGPGDVADLQLERDLPPLILRCRSYALSGGAGGSVIDAKLDVSALERLLADSRLRSLPRLRPGLGRLSTSATGPGSGGSVGALMLRLLATPEEDAATDEQRRLLARWAEPDSGQLPADLPSLTRLAEQQLPAAARLAAAGGREPLRRQLEAALPADESLLAAAAASPAGLARLWLAADLRRWVGLADEGLRPFDEFPGAPAAAVAEDSAAAPALKLGEAFKQRRQPLIRALHQLVALWLSAGDSESQLLDLPLAEVADYLEPPPPQPLKEAIGVLGEAFANRPDLLCRQAGLVWQALCLEVWA</sequence>
<protein>
    <recommendedName>
        <fullName evidence="9">RZ-type domain-containing protein</fullName>
    </recommendedName>
</protein>
<dbReference type="OrthoDB" id="2423195at2759"/>
<comment type="caution">
    <text evidence="10">The sequence shown here is derived from an EMBL/GenBank/DDBJ whole genome shotgun (WGS) entry which is preliminary data.</text>
</comment>
<dbReference type="EMBL" id="NIVC01002100">
    <property type="protein sequence ID" value="PAA60863.1"/>
    <property type="molecule type" value="Genomic_DNA"/>
</dbReference>
<dbReference type="CDD" id="cd00009">
    <property type="entry name" value="AAA"/>
    <property type="match status" value="1"/>
</dbReference>
<dbReference type="Gene3D" id="3.40.50.300">
    <property type="entry name" value="P-loop containing nucleotide triphosphate hydrolases"/>
    <property type="match status" value="1"/>
</dbReference>
<feature type="region of interest" description="Disordered" evidence="8">
    <location>
        <begin position="3973"/>
        <end position="4017"/>
    </location>
</feature>
<feature type="compositionally biased region" description="Polar residues" evidence="8">
    <location>
        <begin position="284"/>
        <end position="298"/>
    </location>
</feature>
<dbReference type="InterPro" id="IPR027417">
    <property type="entry name" value="P-loop_NTPase"/>
</dbReference>